<evidence type="ECO:0000313" key="2">
    <source>
        <dbReference type="EMBL" id="AFK07316.1"/>
    </source>
</evidence>
<dbReference type="SUPFAM" id="SSF51366">
    <property type="entry name" value="Ribulose-phoshate binding barrel"/>
    <property type="match status" value="1"/>
</dbReference>
<evidence type="ECO:0000313" key="3">
    <source>
        <dbReference type="EMBL" id="AFK07387.1"/>
    </source>
</evidence>
<dbReference type="NCBIfam" id="TIGR00259">
    <property type="entry name" value="thylakoid_BtpA"/>
    <property type="match status" value="1"/>
</dbReference>
<dbReference type="InterPro" id="IPR005137">
    <property type="entry name" value="BtpA"/>
</dbReference>
<dbReference type="PANTHER" id="PTHR21381:SF3">
    <property type="entry name" value="SGC REGION PROTEIN SGCQ-RELATED"/>
    <property type="match status" value="1"/>
</dbReference>
<dbReference type="Pfam" id="PF03437">
    <property type="entry name" value="BtpA"/>
    <property type="match status" value="1"/>
</dbReference>
<dbReference type="EMBL" id="CP003532">
    <property type="protein sequence ID" value="AFK07316.1"/>
    <property type="molecule type" value="Genomic_DNA"/>
</dbReference>
<dbReference type="eggNOG" id="COG0434">
    <property type="taxonomic scope" value="Bacteria"/>
</dbReference>
<dbReference type="PANTHER" id="PTHR21381">
    <property type="entry name" value="ZGC:162297"/>
    <property type="match status" value="1"/>
</dbReference>
<dbReference type="STRING" id="660470.Theba_1653"/>
<proteinExistence type="inferred from homology"/>
<dbReference type="GeneID" id="87107505"/>
<gene>
    <name evidence="2" type="ORF">Theba_1653</name>
    <name evidence="3" type="ORF">Theba_1730</name>
</gene>
<dbReference type="HOGENOM" id="CLU_075239_1_0_0"/>
<protein>
    <submittedName>
        <fullName evidence="2">Membrane complex biogenesis protein, BtpA family</fullName>
    </submittedName>
</protein>
<comment type="similarity">
    <text evidence="1">Belongs to the BtpA family.</text>
</comment>
<evidence type="ECO:0000256" key="1">
    <source>
        <dbReference type="ARBA" id="ARBA00006007"/>
    </source>
</evidence>
<dbReference type="EMBL" id="CP003532">
    <property type="protein sequence ID" value="AFK07387.1"/>
    <property type="molecule type" value="Genomic_DNA"/>
</dbReference>
<dbReference type="RefSeq" id="WP_014731211.1">
    <property type="nucleotide sequence ID" value="NC_017934.1"/>
</dbReference>
<sequence length="272" mass="29615">MTTITEFNQLFGTSKPIIGMIHLKPLPGSPVYDGEGLRKVIDHALDEAGKLIEGGVDGVQVENYNDPSYFPDVAAPETVSSLSIVAHEVHKAFPDTPMGICLLADPIASIAVAHSSGAKFVRATVFTEASVDVSGLAIRRPHEILRYRKFLDPSIRIFADVHIKHSAPLAMRPIEESAYDAAYFLADSVIISGKHTGFETPLEDLKKVRGVLPNYPIMVGSGMNKVNAGKIFEVASGAFVGSTFKVDGDSYKSVDSERVKEFMKVIKEIRKR</sequence>
<dbReference type="PIRSF" id="PIRSF005956">
    <property type="entry name" value="BtpA"/>
    <property type="match status" value="1"/>
</dbReference>
<dbReference type="AlphaFoldDB" id="I2F5W3"/>
<dbReference type="InterPro" id="IPR011060">
    <property type="entry name" value="RibuloseP-bd_barrel"/>
</dbReference>
<reference evidence="2 4" key="1">
    <citation type="journal article" date="2012" name="Genome Biol. Evol.">
        <title>Genome Sequence of the Mesophilic Thermotogales Bacterium Mesotoga prima MesG1.Ag.4.2 Reveals the Largest Thermotogales Genome To Date.</title>
        <authorList>
            <person name="Zhaxybayeva O."/>
            <person name="Swithers K.S."/>
            <person name="Foght J."/>
            <person name="Green A.G."/>
            <person name="Bruce D."/>
            <person name="Detter C."/>
            <person name="Han S."/>
            <person name="Teshima H."/>
            <person name="Han J."/>
            <person name="Woyke T."/>
            <person name="Pitluck S."/>
            <person name="Nolan M."/>
            <person name="Ivanova N."/>
            <person name="Pati A."/>
            <person name="Land M.L."/>
            <person name="Dlutek M."/>
            <person name="Doolittle W.F."/>
            <person name="Noll K.M."/>
            <person name="Nesbo C.L."/>
        </authorList>
    </citation>
    <scope>NUCLEOTIDE SEQUENCE [LARGE SCALE GENOMIC DNA]</scope>
    <source>
        <strain evidence="2">MesG1.Ag.4.2</strain>
        <strain evidence="4">mesG1.Ag.4.2</strain>
    </source>
</reference>
<dbReference type="Proteomes" id="UP000002881">
    <property type="component" value="Chromosome"/>
</dbReference>
<keyword evidence="4" id="KW-1185">Reference proteome</keyword>
<evidence type="ECO:0000313" key="4">
    <source>
        <dbReference type="Proteomes" id="UP000002881"/>
    </source>
</evidence>
<accession>I2F5W3</accession>
<name>I2F5W3_9BACT</name>
<dbReference type="KEGG" id="mpg:Theba_1653"/>
<organism evidence="2 4">
    <name type="scientific">Mesotoga prima MesG1.Ag.4.2</name>
    <dbReference type="NCBI Taxonomy" id="660470"/>
    <lineage>
        <taxon>Bacteria</taxon>
        <taxon>Thermotogati</taxon>
        <taxon>Thermotogota</taxon>
        <taxon>Thermotogae</taxon>
        <taxon>Kosmotogales</taxon>
        <taxon>Kosmotogaceae</taxon>
        <taxon>Mesotoga</taxon>
    </lineage>
</organism>
<dbReference type="KEGG" id="mpg:Theba_1730"/>